<reference evidence="1 2" key="1">
    <citation type="submission" date="2010-04" db="EMBL/GenBank/DDBJ databases">
        <authorList>
            <person name="Muzny D."/>
            <person name="Qin X."/>
            <person name="Deng J."/>
            <person name="Jiang H."/>
            <person name="Liu Y."/>
            <person name="Qu J."/>
            <person name="Song X.-Z."/>
            <person name="Zhang L."/>
            <person name="Thornton R."/>
            <person name="Coyle M."/>
            <person name="Francisco L."/>
            <person name="Jackson L."/>
            <person name="Javaid M."/>
            <person name="Korchina V."/>
            <person name="Kovar C."/>
            <person name="Mata R."/>
            <person name="Mathew T."/>
            <person name="Ngo R."/>
            <person name="Nguyen L."/>
            <person name="Nguyen N."/>
            <person name="Okwuonu G."/>
            <person name="Ongeri F."/>
            <person name="Pham C."/>
            <person name="Simmons D."/>
            <person name="Wilczek-Boney K."/>
            <person name="Hale W."/>
            <person name="Jakkamsetti A."/>
            <person name="Pham P."/>
            <person name="Ruth R."/>
            <person name="San Lucas F."/>
            <person name="Warren J."/>
            <person name="Zhang J."/>
            <person name="Zhao Z."/>
            <person name="Zhou C."/>
            <person name="Zhu D."/>
            <person name="Lee S."/>
            <person name="Bess C."/>
            <person name="Blankenburg K."/>
            <person name="Forbes L."/>
            <person name="Fu Q."/>
            <person name="Gubbala S."/>
            <person name="Hirani K."/>
            <person name="Jayaseelan J.C."/>
            <person name="Lara F."/>
            <person name="Munidasa M."/>
            <person name="Palculict T."/>
            <person name="Patil S."/>
            <person name="Pu L.-L."/>
            <person name="Saada N."/>
            <person name="Tang L."/>
            <person name="Weissenberger G."/>
            <person name="Zhu Y."/>
            <person name="Hemphill L."/>
            <person name="Shang Y."/>
            <person name="Youmans B."/>
            <person name="Ayvaz T."/>
            <person name="Ross M."/>
            <person name="Santibanez J."/>
            <person name="Aqrawi P."/>
            <person name="Gross S."/>
            <person name="Joshi V."/>
            <person name="Fowler G."/>
            <person name="Nazareth L."/>
            <person name="Reid J."/>
            <person name="Worley K."/>
            <person name="Petrosino J."/>
            <person name="Highlander S."/>
            <person name="Gibbs R."/>
        </authorList>
    </citation>
    <scope>NUCLEOTIDE SEQUENCE [LARGE SCALE GENOMIC DNA]</scope>
    <source>
        <strain evidence="1 2">ATCC BAA-614</strain>
    </source>
</reference>
<dbReference type="EMBL" id="ADNV01000156">
    <property type="protein sequence ID" value="EFG78272.1"/>
    <property type="molecule type" value="Genomic_DNA"/>
</dbReference>
<sequence length="43" mass="4936">MFGADARTRDPRNIGPHSRMVVTRVGDVRREWYLGQMWCATAA</sequence>
<evidence type="ECO:0000313" key="1">
    <source>
        <dbReference type="EMBL" id="EFG78272.1"/>
    </source>
</evidence>
<organism evidence="1 2">
    <name type="scientific">Mycobacterium parascrofulaceum ATCC BAA-614</name>
    <dbReference type="NCBI Taxonomy" id="525368"/>
    <lineage>
        <taxon>Bacteria</taxon>
        <taxon>Bacillati</taxon>
        <taxon>Actinomycetota</taxon>
        <taxon>Actinomycetes</taxon>
        <taxon>Mycobacteriales</taxon>
        <taxon>Mycobacteriaceae</taxon>
        <taxon>Mycobacterium</taxon>
        <taxon>Mycobacterium simiae complex</taxon>
    </lineage>
</organism>
<dbReference type="AlphaFoldDB" id="D5P6K2"/>
<gene>
    <name evidence="1" type="ORF">HMPREF0591_1796</name>
</gene>
<accession>D5P6K2</accession>
<dbReference type="Proteomes" id="UP000003653">
    <property type="component" value="Unassembled WGS sequence"/>
</dbReference>
<name>D5P6K2_9MYCO</name>
<keyword evidence="2" id="KW-1185">Reference proteome</keyword>
<evidence type="ECO:0000313" key="2">
    <source>
        <dbReference type="Proteomes" id="UP000003653"/>
    </source>
</evidence>
<comment type="caution">
    <text evidence="1">The sequence shown here is derived from an EMBL/GenBank/DDBJ whole genome shotgun (WGS) entry which is preliminary data.</text>
</comment>
<dbReference type="HOGENOM" id="CLU_3236299_0_0_11"/>
<protein>
    <submittedName>
        <fullName evidence="1">Uncharacterized protein</fullName>
    </submittedName>
</protein>
<proteinExistence type="predicted"/>